<reference evidence="2 3" key="1">
    <citation type="submission" date="2019-05" db="EMBL/GenBank/DDBJ databases">
        <title>Mikania micrantha, genome provides insights into the molecular mechanism of rapid growth.</title>
        <authorList>
            <person name="Liu B."/>
        </authorList>
    </citation>
    <scope>NUCLEOTIDE SEQUENCE [LARGE SCALE GENOMIC DNA]</scope>
    <source>
        <strain evidence="2">NLD-2019</strain>
        <tissue evidence="2">Leaf</tissue>
    </source>
</reference>
<proteinExistence type="predicted"/>
<dbReference type="EMBL" id="SZYD01000007">
    <property type="protein sequence ID" value="KAD5803053.1"/>
    <property type="molecule type" value="Genomic_DNA"/>
</dbReference>
<evidence type="ECO:0000256" key="1">
    <source>
        <dbReference type="SAM" id="Phobius"/>
    </source>
</evidence>
<organism evidence="2 3">
    <name type="scientific">Mikania micrantha</name>
    <name type="common">bitter vine</name>
    <dbReference type="NCBI Taxonomy" id="192012"/>
    <lineage>
        <taxon>Eukaryota</taxon>
        <taxon>Viridiplantae</taxon>
        <taxon>Streptophyta</taxon>
        <taxon>Embryophyta</taxon>
        <taxon>Tracheophyta</taxon>
        <taxon>Spermatophyta</taxon>
        <taxon>Magnoliopsida</taxon>
        <taxon>eudicotyledons</taxon>
        <taxon>Gunneridae</taxon>
        <taxon>Pentapetalae</taxon>
        <taxon>asterids</taxon>
        <taxon>campanulids</taxon>
        <taxon>Asterales</taxon>
        <taxon>Asteraceae</taxon>
        <taxon>Asteroideae</taxon>
        <taxon>Heliantheae alliance</taxon>
        <taxon>Eupatorieae</taxon>
        <taxon>Mikania</taxon>
    </lineage>
</organism>
<evidence type="ECO:0000313" key="2">
    <source>
        <dbReference type="EMBL" id="KAD5803053.1"/>
    </source>
</evidence>
<keyword evidence="1" id="KW-1133">Transmembrane helix</keyword>
<accession>A0A5N6P3C0</accession>
<evidence type="ECO:0000313" key="3">
    <source>
        <dbReference type="Proteomes" id="UP000326396"/>
    </source>
</evidence>
<feature type="transmembrane region" description="Helical" evidence="1">
    <location>
        <begin position="57"/>
        <end position="76"/>
    </location>
</feature>
<name>A0A5N6P3C0_9ASTR</name>
<sequence length="120" mass="13702">MVVPSEVDVPYRPEELYVKTRKCQPYACANIVQYCESSQNVQFKITMGPVSSSFLTILFYKILLVGNILMPHYLNVYHNIKKFWKQETNIHTRGDAILPANGWSADSTIIVSPFGHTLVH</sequence>
<comment type="caution">
    <text evidence="2">The sequence shown here is derived from an EMBL/GenBank/DDBJ whole genome shotgun (WGS) entry which is preliminary data.</text>
</comment>
<keyword evidence="1" id="KW-0812">Transmembrane</keyword>
<keyword evidence="3" id="KW-1185">Reference proteome</keyword>
<keyword evidence="1" id="KW-0472">Membrane</keyword>
<protein>
    <submittedName>
        <fullName evidence="2">Uncharacterized protein</fullName>
    </submittedName>
</protein>
<dbReference type="Proteomes" id="UP000326396">
    <property type="component" value="Linkage Group LG15"/>
</dbReference>
<gene>
    <name evidence="2" type="ORF">E3N88_14413</name>
</gene>
<dbReference type="OrthoDB" id="1731200at2759"/>
<dbReference type="AlphaFoldDB" id="A0A5N6P3C0"/>